<evidence type="ECO:0000313" key="7">
    <source>
        <dbReference type="EMBL" id="KAA5458054.1"/>
    </source>
</evidence>
<dbReference type="SUPFAM" id="SSF102114">
    <property type="entry name" value="Radical SAM enzymes"/>
    <property type="match status" value="1"/>
</dbReference>
<dbReference type="EMBL" id="VVYP01000047">
    <property type="protein sequence ID" value="KAA5458054.1"/>
    <property type="molecule type" value="Genomic_DNA"/>
</dbReference>
<evidence type="ECO:0000256" key="1">
    <source>
        <dbReference type="ARBA" id="ARBA00001966"/>
    </source>
</evidence>
<dbReference type="PANTHER" id="PTHR11228">
    <property type="entry name" value="RADICAL SAM DOMAIN PROTEIN"/>
    <property type="match status" value="1"/>
</dbReference>
<keyword evidence="5" id="KW-0411">Iron-sulfur</keyword>
<dbReference type="CDD" id="cd01335">
    <property type="entry name" value="Radical_SAM"/>
    <property type="match status" value="1"/>
</dbReference>
<reference evidence="7 8" key="1">
    <citation type="journal article" date="2019" name="Nat. Med.">
        <title>A library of human gut bacterial isolates paired with longitudinal multiomics data enables mechanistic microbiome research.</title>
        <authorList>
            <person name="Poyet M."/>
            <person name="Groussin M."/>
            <person name="Gibbons S.M."/>
            <person name="Avila-Pacheco J."/>
            <person name="Jiang X."/>
            <person name="Kearney S.M."/>
            <person name="Perrotta A.R."/>
            <person name="Berdy B."/>
            <person name="Zhao S."/>
            <person name="Lieberman T.D."/>
            <person name="Swanson P.K."/>
            <person name="Smith M."/>
            <person name="Roesemann S."/>
            <person name="Alexander J.E."/>
            <person name="Rich S.A."/>
            <person name="Livny J."/>
            <person name="Vlamakis H."/>
            <person name="Clish C."/>
            <person name="Bullock K."/>
            <person name="Deik A."/>
            <person name="Scott J."/>
            <person name="Pierce K.A."/>
            <person name="Xavier R.J."/>
            <person name="Alm E.J."/>
        </authorList>
    </citation>
    <scope>NUCLEOTIDE SEQUENCE [LARGE SCALE GENOMIC DNA]</scope>
    <source>
        <strain evidence="7 8">BIOML-A31</strain>
    </source>
</reference>
<dbReference type="InterPro" id="IPR007197">
    <property type="entry name" value="rSAM"/>
</dbReference>
<sequence length="372" mass="43496">MDKIKRYIDCYVPITTCTLRCHYCYIVQHGLFANKVPKLKYSAETVRKALSKERLGGTCLINFCAAGETLISKELLEYVRAILEEGHYVMVVTNATISKRFDEIISFPPELLKRLFFKFSYHYLELKEKNLLERFFSNIKKIRDVGCSFTLEVTPSDELIPFIDEMNQKSLEEVGAIPHVTIARDERDPEKLPILTCLDKEEYNKIWGNFKSAIFDYKMKIFEVKRKEFCYAGDWSFYLNLGTGIMTQCYKSLIHQNIFEDVEKPINFCPIGNNCLEYHCYNGHSYIVLGDIPELDAPTYAELRNRICNDGSEWLKPEMKSFMSTKLYESNKEYTEQEKEVINKRIYKLAVQRKIKEKVGNSVKAILKHIIK</sequence>
<name>A0A6L3KLL2_9BACE</name>
<evidence type="ECO:0000313" key="8">
    <source>
        <dbReference type="Proteomes" id="UP000475905"/>
    </source>
</evidence>
<evidence type="ECO:0000256" key="2">
    <source>
        <dbReference type="ARBA" id="ARBA00022691"/>
    </source>
</evidence>
<evidence type="ECO:0000256" key="5">
    <source>
        <dbReference type="ARBA" id="ARBA00023014"/>
    </source>
</evidence>
<dbReference type="SFLD" id="SFLDS00029">
    <property type="entry name" value="Radical_SAM"/>
    <property type="match status" value="1"/>
</dbReference>
<evidence type="ECO:0000256" key="4">
    <source>
        <dbReference type="ARBA" id="ARBA00023004"/>
    </source>
</evidence>
<dbReference type="AlphaFoldDB" id="A0A6L3KLL2"/>
<dbReference type="Gene3D" id="3.20.20.70">
    <property type="entry name" value="Aldolase class I"/>
    <property type="match status" value="1"/>
</dbReference>
<dbReference type="Pfam" id="PF04055">
    <property type="entry name" value="Radical_SAM"/>
    <property type="match status" value="1"/>
</dbReference>
<dbReference type="InterPro" id="IPR050377">
    <property type="entry name" value="Radical_SAM_PqqE_MftC-like"/>
</dbReference>
<comment type="caution">
    <text evidence="7">The sequence shown here is derived from an EMBL/GenBank/DDBJ whole genome shotgun (WGS) entry which is preliminary data.</text>
</comment>
<keyword evidence="3" id="KW-0479">Metal-binding</keyword>
<gene>
    <name evidence="7" type="ORF">F2Y36_22025</name>
</gene>
<dbReference type="InterPro" id="IPR013785">
    <property type="entry name" value="Aldolase_TIM"/>
</dbReference>
<dbReference type="InterPro" id="IPR058240">
    <property type="entry name" value="rSAM_sf"/>
</dbReference>
<accession>A0A6L3KLL2</accession>
<evidence type="ECO:0000259" key="6">
    <source>
        <dbReference type="Pfam" id="PF04055"/>
    </source>
</evidence>
<proteinExistence type="predicted"/>
<dbReference type="GO" id="GO:0051536">
    <property type="term" value="F:iron-sulfur cluster binding"/>
    <property type="evidence" value="ECO:0007669"/>
    <property type="project" value="UniProtKB-KW"/>
</dbReference>
<dbReference type="GO" id="GO:0046872">
    <property type="term" value="F:metal ion binding"/>
    <property type="evidence" value="ECO:0007669"/>
    <property type="project" value="UniProtKB-KW"/>
</dbReference>
<keyword evidence="4" id="KW-0408">Iron</keyword>
<dbReference type="RefSeq" id="WP_005678140.1">
    <property type="nucleotide sequence ID" value="NZ_CAXSJX010000014.1"/>
</dbReference>
<dbReference type="PANTHER" id="PTHR11228:SF7">
    <property type="entry name" value="PQQA PEPTIDE CYCLASE"/>
    <property type="match status" value="1"/>
</dbReference>
<comment type="cofactor">
    <cofactor evidence="1">
        <name>[4Fe-4S] cluster</name>
        <dbReference type="ChEBI" id="CHEBI:49883"/>
    </cofactor>
</comment>
<keyword evidence="2" id="KW-0949">S-adenosyl-L-methionine</keyword>
<dbReference type="KEGG" id="bcac:CGC64_15000"/>
<organism evidence="7 8">
    <name type="scientific">Bacteroides caccae</name>
    <dbReference type="NCBI Taxonomy" id="47678"/>
    <lineage>
        <taxon>Bacteria</taxon>
        <taxon>Pseudomonadati</taxon>
        <taxon>Bacteroidota</taxon>
        <taxon>Bacteroidia</taxon>
        <taxon>Bacteroidales</taxon>
        <taxon>Bacteroidaceae</taxon>
        <taxon>Bacteroides</taxon>
    </lineage>
</organism>
<protein>
    <submittedName>
        <fullName evidence="7">Radical SAM protein</fullName>
    </submittedName>
</protein>
<dbReference type="GO" id="GO:0003824">
    <property type="term" value="F:catalytic activity"/>
    <property type="evidence" value="ECO:0007669"/>
    <property type="project" value="InterPro"/>
</dbReference>
<dbReference type="Proteomes" id="UP000475905">
    <property type="component" value="Unassembled WGS sequence"/>
</dbReference>
<feature type="domain" description="Radical SAM core" evidence="6">
    <location>
        <begin position="12"/>
        <end position="147"/>
    </location>
</feature>
<evidence type="ECO:0000256" key="3">
    <source>
        <dbReference type="ARBA" id="ARBA00022723"/>
    </source>
</evidence>